<dbReference type="InterPro" id="IPR000504">
    <property type="entry name" value="RRM_dom"/>
</dbReference>
<dbReference type="InterPro" id="IPR035979">
    <property type="entry name" value="RBD_domain_sf"/>
</dbReference>
<proteinExistence type="predicted"/>
<feature type="region of interest" description="Disordered" evidence="2">
    <location>
        <begin position="135"/>
        <end position="186"/>
    </location>
</feature>
<feature type="compositionally biased region" description="Basic residues" evidence="2">
    <location>
        <begin position="157"/>
        <end position="171"/>
    </location>
</feature>
<dbReference type="GO" id="GO:0003723">
    <property type="term" value="F:RNA binding"/>
    <property type="evidence" value="ECO:0007669"/>
    <property type="project" value="UniProtKB-UniRule"/>
</dbReference>
<dbReference type="SUPFAM" id="SSF54928">
    <property type="entry name" value="RNA-binding domain, RBD"/>
    <property type="match status" value="1"/>
</dbReference>
<accession>A0A814SCX8</accession>
<evidence type="ECO:0000256" key="2">
    <source>
        <dbReference type="SAM" id="MobiDB-lite"/>
    </source>
</evidence>
<evidence type="ECO:0000313" key="4">
    <source>
        <dbReference type="EMBL" id="CAF1143356.1"/>
    </source>
</evidence>
<dbReference type="InterPro" id="IPR050441">
    <property type="entry name" value="RBM"/>
</dbReference>
<organism evidence="4 5">
    <name type="scientific">Adineta ricciae</name>
    <name type="common">Rotifer</name>
    <dbReference type="NCBI Taxonomy" id="249248"/>
    <lineage>
        <taxon>Eukaryota</taxon>
        <taxon>Metazoa</taxon>
        <taxon>Spiralia</taxon>
        <taxon>Gnathifera</taxon>
        <taxon>Rotifera</taxon>
        <taxon>Eurotatoria</taxon>
        <taxon>Bdelloidea</taxon>
        <taxon>Adinetida</taxon>
        <taxon>Adinetidae</taxon>
        <taxon>Adineta</taxon>
    </lineage>
</organism>
<dbReference type="PROSITE" id="PS50102">
    <property type="entry name" value="RRM"/>
    <property type="match status" value="1"/>
</dbReference>
<evidence type="ECO:0000256" key="1">
    <source>
        <dbReference type="PROSITE-ProRule" id="PRU00176"/>
    </source>
</evidence>
<name>A0A814SCX8_ADIRI</name>
<feature type="region of interest" description="Disordered" evidence="2">
    <location>
        <begin position="1"/>
        <end position="56"/>
    </location>
</feature>
<dbReference type="CDD" id="cd12363">
    <property type="entry name" value="RRM_TRA2"/>
    <property type="match status" value="1"/>
</dbReference>
<dbReference type="AlphaFoldDB" id="A0A814SCX8"/>
<evidence type="ECO:0000259" key="3">
    <source>
        <dbReference type="PROSITE" id="PS50102"/>
    </source>
</evidence>
<comment type="caution">
    <text evidence="4">The sequence shown here is derived from an EMBL/GenBank/DDBJ whole genome shotgun (WGS) entry which is preliminary data.</text>
</comment>
<dbReference type="Gene3D" id="3.30.70.330">
    <property type="match status" value="1"/>
</dbReference>
<protein>
    <recommendedName>
        <fullName evidence="3">RRM domain-containing protein</fullName>
    </recommendedName>
</protein>
<dbReference type="SMART" id="SM00360">
    <property type="entry name" value="RRM"/>
    <property type="match status" value="1"/>
</dbReference>
<dbReference type="InterPro" id="IPR012677">
    <property type="entry name" value="Nucleotide-bd_a/b_plait_sf"/>
</dbReference>
<dbReference type="Pfam" id="PF00076">
    <property type="entry name" value="RRM_1"/>
    <property type="match status" value="1"/>
</dbReference>
<feature type="compositionally biased region" description="Basic residues" evidence="2">
    <location>
        <begin position="1"/>
        <end position="38"/>
    </location>
</feature>
<sequence>MPRRSTSRSRSRSRSPYREHRRRHYRRSPVSSRRRRSRSGGADAKDDIERLNPTPSKVLGVFGLSSRTEERDIRRIFSKYGRISNVHIVYDRGTGRSRGFGFIYYERIEDAKEAKKETHGMDIDGQKVRVDFSVTDKPHDRTPGIYMGAPEQQSSRGVRRGRSRTRSRSRSPPKDELSNNTRVQFR</sequence>
<feature type="domain" description="RRM" evidence="3">
    <location>
        <begin position="57"/>
        <end position="135"/>
    </location>
</feature>
<evidence type="ECO:0000313" key="5">
    <source>
        <dbReference type="Proteomes" id="UP000663852"/>
    </source>
</evidence>
<dbReference type="OrthoDB" id="439808at2759"/>
<dbReference type="Proteomes" id="UP000663852">
    <property type="component" value="Unassembled WGS sequence"/>
</dbReference>
<dbReference type="PANTHER" id="PTHR48034">
    <property type="entry name" value="TRANSFORMER-2 SEX-DETERMINING PROTEIN-RELATED"/>
    <property type="match status" value="1"/>
</dbReference>
<reference evidence="4" key="1">
    <citation type="submission" date="2021-02" db="EMBL/GenBank/DDBJ databases">
        <authorList>
            <person name="Nowell W R."/>
        </authorList>
    </citation>
    <scope>NUCLEOTIDE SEQUENCE</scope>
</reference>
<dbReference type="EMBL" id="CAJNOJ010000115">
    <property type="protein sequence ID" value="CAF1143356.1"/>
    <property type="molecule type" value="Genomic_DNA"/>
</dbReference>
<gene>
    <name evidence="4" type="ORF">EDS130_LOCUS22213</name>
</gene>
<keyword evidence="1" id="KW-0694">RNA-binding</keyword>